<reference evidence="1 2" key="1">
    <citation type="submission" date="2017-05" db="EMBL/GenBank/DDBJ databases">
        <authorList>
            <person name="Varghese N."/>
            <person name="Submissions S."/>
        </authorList>
    </citation>
    <scope>NUCLEOTIDE SEQUENCE [LARGE SCALE GENOMIC DNA]</scope>
    <source>
        <strain evidence="1 2">DSM 28214</strain>
    </source>
</reference>
<sequence length="182" mass="21187">MRKIIKLIILSIFISCSLQKKTIMNKKHFIFYTEYNQFYISSDKGKFLSSEILTDETSYTSRLSLENNALVVFTQSYGNIEGEIEVLPKPNIIGDYSNYDHVVEGGINVQSGELQILNCPDNNLELSLKIDPGTYRVRIYSSNLDSVKETDLTNDTDDDYYRIELWKSDDMERKVLKQYEYK</sequence>
<protein>
    <recommendedName>
        <fullName evidence="3">Lipoprotein</fullName>
    </recommendedName>
</protein>
<organism evidence="1 2">
    <name type="scientific">Chryseobacterium profundimaris</name>
    <dbReference type="NCBI Taxonomy" id="1387275"/>
    <lineage>
        <taxon>Bacteria</taxon>
        <taxon>Pseudomonadati</taxon>
        <taxon>Bacteroidota</taxon>
        <taxon>Flavobacteriia</taxon>
        <taxon>Flavobacteriales</taxon>
        <taxon>Weeksellaceae</taxon>
        <taxon>Chryseobacterium group</taxon>
        <taxon>Chryseobacterium</taxon>
    </lineage>
</organism>
<evidence type="ECO:0008006" key="3">
    <source>
        <dbReference type="Google" id="ProtNLM"/>
    </source>
</evidence>
<evidence type="ECO:0000313" key="1">
    <source>
        <dbReference type="EMBL" id="SMP07781.1"/>
    </source>
</evidence>
<dbReference type="Proteomes" id="UP001157960">
    <property type="component" value="Unassembled WGS sequence"/>
</dbReference>
<keyword evidence="2" id="KW-1185">Reference proteome</keyword>
<proteinExistence type="predicted"/>
<accession>A0ABY1NFR3</accession>
<name>A0ABY1NFR3_9FLAO</name>
<gene>
    <name evidence="1" type="ORF">SAMN06264346_101697</name>
</gene>
<dbReference type="EMBL" id="FXTZ01000001">
    <property type="protein sequence ID" value="SMP07781.1"/>
    <property type="molecule type" value="Genomic_DNA"/>
</dbReference>
<evidence type="ECO:0000313" key="2">
    <source>
        <dbReference type="Proteomes" id="UP001157960"/>
    </source>
</evidence>
<comment type="caution">
    <text evidence="1">The sequence shown here is derived from an EMBL/GenBank/DDBJ whole genome shotgun (WGS) entry which is preliminary data.</text>
</comment>